<dbReference type="PANTHER" id="PTHR32507">
    <property type="entry name" value="NA(+)/H(+) ANTIPORTER 1"/>
    <property type="match status" value="1"/>
</dbReference>
<dbReference type="RefSeq" id="WP_249301135.1">
    <property type="nucleotide sequence ID" value="NZ_CP060634.1"/>
</dbReference>
<dbReference type="GO" id="GO:0006813">
    <property type="term" value="P:potassium ion transport"/>
    <property type="evidence" value="ECO:0007669"/>
    <property type="project" value="InterPro"/>
</dbReference>
<dbReference type="GO" id="GO:1902600">
    <property type="term" value="P:proton transmembrane transport"/>
    <property type="evidence" value="ECO:0007669"/>
    <property type="project" value="InterPro"/>
</dbReference>
<keyword evidence="7" id="KW-0406">Ion transport</keyword>
<evidence type="ECO:0000256" key="5">
    <source>
        <dbReference type="ARBA" id="ARBA00022692"/>
    </source>
</evidence>
<organism evidence="11 12">
    <name type="scientific">Qiania dongpingensis</name>
    <dbReference type="NCBI Taxonomy" id="2763669"/>
    <lineage>
        <taxon>Bacteria</taxon>
        <taxon>Bacillati</taxon>
        <taxon>Bacillota</taxon>
        <taxon>Clostridia</taxon>
        <taxon>Lachnospirales</taxon>
        <taxon>Lachnospiraceae</taxon>
        <taxon>Qiania</taxon>
    </lineage>
</organism>
<dbReference type="NCBIfam" id="NF003716">
    <property type="entry name" value="PRK05326.1-3"/>
    <property type="match status" value="1"/>
</dbReference>
<evidence type="ECO:0000259" key="10">
    <source>
        <dbReference type="PROSITE" id="PS51202"/>
    </source>
</evidence>
<feature type="transmembrane region" description="Helical" evidence="9">
    <location>
        <begin position="25"/>
        <end position="46"/>
    </location>
</feature>
<dbReference type="PROSITE" id="PS51202">
    <property type="entry name" value="RCK_C"/>
    <property type="match status" value="2"/>
</dbReference>
<gene>
    <name evidence="11" type="ORF">H9Q78_09050</name>
</gene>
<feature type="transmembrane region" description="Helical" evidence="9">
    <location>
        <begin position="362"/>
        <end position="382"/>
    </location>
</feature>
<dbReference type="EMBL" id="CP060634">
    <property type="protein sequence ID" value="QNM04612.1"/>
    <property type="molecule type" value="Genomic_DNA"/>
</dbReference>
<dbReference type="InterPro" id="IPR036721">
    <property type="entry name" value="RCK_C_sf"/>
</dbReference>
<keyword evidence="8 9" id="KW-0472">Membrane</keyword>
<feature type="domain" description="RCK C-terminal" evidence="10">
    <location>
        <begin position="396"/>
        <end position="462"/>
    </location>
</feature>
<evidence type="ECO:0000313" key="12">
    <source>
        <dbReference type="Proteomes" id="UP000515823"/>
    </source>
</evidence>
<feature type="transmembrane region" description="Helical" evidence="9">
    <location>
        <begin position="220"/>
        <end position="252"/>
    </location>
</feature>
<name>A0A7G9G1D0_9FIRM</name>
<dbReference type="Gene3D" id="3.30.70.1450">
    <property type="entry name" value="Regulator of K+ conductance, C-terminal domain"/>
    <property type="match status" value="2"/>
</dbReference>
<feature type="transmembrane region" description="Helical" evidence="9">
    <location>
        <begin position="117"/>
        <end position="136"/>
    </location>
</feature>
<keyword evidence="4" id="KW-1003">Cell membrane</keyword>
<dbReference type="InterPro" id="IPR006037">
    <property type="entry name" value="RCK_C"/>
</dbReference>
<dbReference type="Gene3D" id="1.20.1530.20">
    <property type="match status" value="1"/>
</dbReference>
<evidence type="ECO:0000256" key="6">
    <source>
        <dbReference type="ARBA" id="ARBA00022989"/>
    </source>
</evidence>
<dbReference type="KEGG" id="qdo:H9Q78_09050"/>
<evidence type="ECO:0000256" key="9">
    <source>
        <dbReference type="SAM" id="Phobius"/>
    </source>
</evidence>
<dbReference type="GO" id="GO:0008324">
    <property type="term" value="F:monoatomic cation transmembrane transporter activity"/>
    <property type="evidence" value="ECO:0007669"/>
    <property type="project" value="InterPro"/>
</dbReference>
<dbReference type="SUPFAM" id="SSF116726">
    <property type="entry name" value="TrkA C-terminal domain-like"/>
    <property type="match status" value="2"/>
</dbReference>
<keyword evidence="5 9" id="KW-0812">Transmembrane</keyword>
<sequence length="534" mass="57300">MPVILLLVTVIIIACILLNHLSSRLGIPMLLGFILLGMFFGSDGVLKIPFDNYGSAEQICSVALIFIMFYGGFGTKWSEAKPAAAKAILLSTAGVVMTAGITGAFCYFALRMKLLESLLIGAVISSTDAASVFSILRSKRLNLKDNTASLLEVESGSNDPFSYMLTMTVLSIMSGTAETGGIAYMLFAQIVYGLLGGAVIALLALWFLKNFHFATEGFDTIFVVAVVLLAYAAPAAIGGNGYLSAYVVGILLGNGPLKNKKALVHFFDGITGLMQMLIFFLLGLLAFPSQLPGVVLPALLIALFLTFAARPLAVFAIMTPFRCRLNQQLLVAWSGLRGAASIVFAIMAVVSPGAISMDIFHIVFFIVLFSILFQGSLIPLAARKLGMIDEHANVLKTFNDYTEEVPVQFIQFTIKEGHPWEGKAICDILLPPDTLLALLTRKEEQIVPKGDTVLLAGDVLVLSAKAMSAADGIRLTELPVSEDCGWAGKKVADVVLEPGKLIVMIRRQEKVIIPSGGTVLKERDVLVINGPTEE</sequence>
<feature type="transmembrane region" description="Helical" evidence="9">
    <location>
        <begin position="58"/>
        <end position="75"/>
    </location>
</feature>
<dbReference type="GO" id="GO:0005886">
    <property type="term" value="C:plasma membrane"/>
    <property type="evidence" value="ECO:0007669"/>
    <property type="project" value="UniProtKB-SubCell"/>
</dbReference>
<protein>
    <submittedName>
        <fullName evidence="11">Potassium/proton antiporter</fullName>
    </submittedName>
</protein>
<feature type="transmembrane region" description="Helical" evidence="9">
    <location>
        <begin position="329"/>
        <end position="350"/>
    </location>
</feature>
<feature type="transmembrane region" description="Helical" evidence="9">
    <location>
        <begin position="184"/>
        <end position="208"/>
    </location>
</feature>
<comment type="subcellular location">
    <subcellularLocation>
        <location evidence="1">Cell membrane</location>
        <topology evidence="1">Multi-pass membrane protein</topology>
    </subcellularLocation>
</comment>
<keyword evidence="12" id="KW-1185">Reference proteome</keyword>
<evidence type="ECO:0000256" key="3">
    <source>
        <dbReference type="ARBA" id="ARBA00022449"/>
    </source>
</evidence>
<evidence type="ECO:0000256" key="8">
    <source>
        <dbReference type="ARBA" id="ARBA00023136"/>
    </source>
</evidence>
<dbReference type="AlphaFoldDB" id="A0A7G9G1D0"/>
<dbReference type="GO" id="GO:0015297">
    <property type="term" value="F:antiporter activity"/>
    <property type="evidence" value="ECO:0007669"/>
    <property type="project" value="UniProtKB-KW"/>
</dbReference>
<dbReference type="PANTHER" id="PTHR32507:SF7">
    <property type="entry name" value="K(+)_H(+) ANTIPORTER NHAP2"/>
    <property type="match status" value="1"/>
</dbReference>
<dbReference type="NCBIfam" id="NF003715">
    <property type="entry name" value="PRK05326.1-2"/>
    <property type="match status" value="1"/>
</dbReference>
<feature type="transmembrane region" description="Helical" evidence="9">
    <location>
        <begin position="87"/>
        <end position="110"/>
    </location>
</feature>
<accession>A0A7G9G1D0</accession>
<evidence type="ECO:0000256" key="2">
    <source>
        <dbReference type="ARBA" id="ARBA00022448"/>
    </source>
</evidence>
<evidence type="ECO:0000313" key="11">
    <source>
        <dbReference type="EMBL" id="QNM04612.1"/>
    </source>
</evidence>
<keyword evidence="3" id="KW-0050">Antiport</keyword>
<feature type="transmembrane region" description="Helical" evidence="9">
    <location>
        <begin position="294"/>
        <end position="317"/>
    </location>
</feature>
<reference evidence="11 12" key="1">
    <citation type="submission" date="2020-08" db="EMBL/GenBank/DDBJ databases">
        <authorList>
            <person name="Liu C."/>
            <person name="Sun Q."/>
        </authorList>
    </citation>
    <scope>NUCLEOTIDE SEQUENCE [LARGE SCALE GENOMIC DNA]</scope>
    <source>
        <strain evidence="11 12">NSJ-38</strain>
    </source>
</reference>
<proteinExistence type="predicted"/>
<keyword evidence="2" id="KW-0813">Transport</keyword>
<feature type="transmembrane region" description="Helical" evidence="9">
    <location>
        <begin position="264"/>
        <end position="288"/>
    </location>
</feature>
<dbReference type="Pfam" id="PF00999">
    <property type="entry name" value="Na_H_Exchanger"/>
    <property type="match status" value="1"/>
</dbReference>
<dbReference type="InterPro" id="IPR038770">
    <property type="entry name" value="Na+/solute_symporter_sf"/>
</dbReference>
<evidence type="ECO:0000256" key="4">
    <source>
        <dbReference type="ARBA" id="ARBA00022475"/>
    </source>
</evidence>
<feature type="domain" description="RCK C-terminal" evidence="10">
    <location>
        <begin position="463"/>
        <end position="534"/>
    </location>
</feature>
<evidence type="ECO:0000256" key="7">
    <source>
        <dbReference type="ARBA" id="ARBA00023065"/>
    </source>
</evidence>
<evidence type="ECO:0000256" key="1">
    <source>
        <dbReference type="ARBA" id="ARBA00004651"/>
    </source>
</evidence>
<dbReference type="InterPro" id="IPR006153">
    <property type="entry name" value="Cation/H_exchanger_TM"/>
</dbReference>
<dbReference type="Pfam" id="PF02080">
    <property type="entry name" value="TrkA_C"/>
    <property type="match status" value="2"/>
</dbReference>
<keyword evidence="6 9" id="KW-1133">Transmembrane helix</keyword>
<dbReference type="Proteomes" id="UP000515823">
    <property type="component" value="Chromosome"/>
</dbReference>